<keyword evidence="5 7" id="KW-0687">Ribonucleoprotein</keyword>
<dbReference type="Pfam" id="PF00575">
    <property type="entry name" value="S1"/>
    <property type="match status" value="6"/>
</dbReference>
<dbReference type="CDD" id="cd05687">
    <property type="entry name" value="S1_RPS1_repeat_ec1_hs1"/>
    <property type="match status" value="1"/>
</dbReference>
<feature type="domain" description="S1 motif" evidence="9">
    <location>
        <begin position="302"/>
        <end position="372"/>
    </location>
</feature>
<dbReference type="AlphaFoldDB" id="A0A090D3A7"/>
<dbReference type="InterPro" id="IPR012340">
    <property type="entry name" value="NA-bd_OB-fold"/>
</dbReference>
<evidence type="ECO:0000256" key="7">
    <source>
        <dbReference type="PIRNR" id="PIRNR002111"/>
    </source>
</evidence>
<dbReference type="GO" id="GO:0006412">
    <property type="term" value="P:translation"/>
    <property type="evidence" value="ECO:0007669"/>
    <property type="project" value="InterPro"/>
</dbReference>
<evidence type="ECO:0000256" key="2">
    <source>
        <dbReference type="ARBA" id="ARBA00022737"/>
    </source>
</evidence>
<dbReference type="PROSITE" id="PS50126">
    <property type="entry name" value="S1"/>
    <property type="match status" value="6"/>
</dbReference>
<evidence type="ECO:0000256" key="4">
    <source>
        <dbReference type="ARBA" id="ARBA00022980"/>
    </source>
</evidence>
<dbReference type="PRINTS" id="PR00681">
    <property type="entry name" value="RIBOSOMALS1"/>
</dbReference>
<dbReference type="CDD" id="cd04465">
    <property type="entry name" value="S1_RPS1_repeat_ec2_hs2"/>
    <property type="match status" value="1"/>
</dbReference>
<reference evidence="10" key="2">
    <citation type="submission" date="2014-09" db="EMBL/GenBank/DDBJ databases">
        <title>Criblamydia sequanensis harbors a mega-plasmid encoding arsenite resistance.</title>
        <authorList>
            <person name="Bertelli C."/>
            <person name="Goesmann A."/>
            <person name="Greub G."/>
        </authorList>
    </citation>
    <scope>NUCLEOTIDE SEQUENCE [LARGE SCALE GENOMIC DNA]</scope>
    <source>
        <strain evidence="10">CRIB-18</strain>
    </source>
</reference>
<evidence type="ECO:0000256" key="6">
    <source>
        <dbReference type="ARBA" id="ARBA00025604"/>
    </source>
</evidence>
<keyword evidence="11" id="KW-1185">Reference proteome</keyword>
<feature type="compositionally biased region" description="Acidic residues" evidence="8">
    <location>
        <begin position="584"/>
        <end position="593"/>
    </location>
</feature>
<dbReference type="eggNOG" id="COG0539">
    <property type="taxonomic scope" value="Bacteria"/>
</dbReference>
<comment type="function">
    <text evidence="6 7">Binds mRNA; thus facilitating recognition of the initiation point. It is needed to translate mRNA with a short Shine-Dalgarno (SD) purine-rich sequence.</text>
</comment>
<dbReference type="NCBIfam" id="TIGR00717">
    <property type="entry name" value="rpsA"/>
    <property type="match status" value="1"/>
</dbReference>
<evidence type="ECO:0000256" key="3">
    <source>
        <dbReference type="ARBA" id="ARBA00022884"/>
    </source>
</evidence>
<dbReference type="FunFam" id="2.40.50.140:FF:000103">
    <property type="entry name" value="protein RRP5 homolog"/>
    <property type="match status" value="1"/>
</dbReference>
<comment type="similarity">
    <text evidence="1 7">Belongs to the bacterial ribosomal protein bS1 family.</text>
</comment>
<keyword evidence="4 7" id="KW-0689">Ribosomal protein</keyword>
<dbReference type="FunFam" id="2.40.50.140:FF:000110">
    <property type="entry name" value="30S ribosomal protein S1"/>
    <property type="match status" value="1"/>
</dbReference>
<dbReference type="SUPFAM" id="SSF50249">
    <property type="entry name" value="Nucleic acid-binding proteins"/>
    <property type="match status" value="6"/>
</dbReference>
<sequence length="593" mass="67009">MSQKKQYSWEEKENVLDDVLFQDEEAKEFQNLLKEEKLANEKEVPQYTPGTILKGTIVEITKDHVVVDVGLKSEGLVPLSEFSDPEQLVLDGEIEVMLEDAEDDNGQIVLSREKAERQRQWEYILEHCEEGSIVTGKVIRKVKGGLMVDIGMEAFLPGSQIDNKRIKNLDEYLGKTYEFKILKINIERKNVVVSRRELLEAERISKKAELLEMIKPGDIREGVVKNITDFGVFLDLDGIDGLLHITDMTWKRIKHPSEMIQLGQKLEVMILNIDREKGRVALGLKQKGPNPWDEIEKKYPPGTRVHGKIVNLLPYGAFIEIETGIEGLIHVSEMSWVKNITDPSEVVKKGEEVEAIVLSVQKEEGKISLGIKQTEHNPWDDVEQKYPVGKNVKVEIRNLTNYGAFVELEPGVEGLIHISDLSWIKKVSHPSEILSKGDMVHAVILSVDRESKKITLGMKQLSSNPWEDIEKTIPVGSLVKGKVSKITAFGAFVELENGLEGLIHVTELSDQAFGKVEDVVSKGDEVTAKVIKLDPEHKKIALSIKEYQIDQNQCSQDDIVVGAPGKDKEKRERGRDKKEKEKESFDEDEEGEE</sequence>
<dbReference type="FunFam" id="2.40.50.140:FF:000018">
    <property type="entry name" value="30S ribosomal protein S1"/>
    <property type="match status" value="1"/>
</dbReference>
<keyword evidence="2" id="KW-0677">Repeat</keyword>
<evidence type="ECO:0000313" key="10">
    <source>
        <dbReference type="EMBL" id="CDR35083.1"/>
    </source>
</evidence>
<evidence type="ECO:0000256" key="1">
    <source>
        <dbReference type="ARBA" id="ARBA00006767"/>
    </source>
</evidence>
<accession>A0A090D3A7</accession>
<dbReference type="GO" id="GO:0003729">
    <property type="term" value="F:mRNA binding"/>
    <property type="evidence" value="ECO:0007669"/>
    <property type="project" value="TreeGrafter"/>
</dbReference>
<name>A0A090D3A7_9BACT</name>
<dbReference type="STRING" id="1437425.CSEC_2277"/>
<evidence type="ECO:0000256" key="5">
    <source>
        <dbReference type="ARBA" id="ARBA00023274"/>
    </source>
</evidence>
<dbReference type="FunFam" id="2.40.50.140:FF:000011">
    <property type="entry name" value="30S ribosomal protein S1"/>
    <property type="match status" value="2"/>
</dbReference>
<dbReference type="GO" id="GO:0003735">
    <property type="term" value="F:structural constituent of ribosome"/>
    <property type="evidence" value="ECO:0007669"/>
    <property type="project" value="InterPro"/>
</dbReference>
<dbReference type="Gene3D" id="2.40.50.140">
    <property type="entry name" value="Nucleic acid-binding proteins"/>
    <property type="match status" value="6"/>
</dbReference>
<dbReference type="NCBIfam" id="NF004953">
    <property type="entry name" value="PRK06299.1-3"/>
    <property type="match status" value="1"/>
</dbReference>
<dbReference type="PANTHER" id="PTHR10724">
    <property type="entry name" value="30S RIBOSOMAL PROTEIN S1"/>
    <property type="match status" value="1"/>
</dbReference>
<dbReference type="RefSeq" id="WP_041018627.1">
    <property type="nucleotide sequence ID" value="NZ_CCEJ010000012.1"/>
</dbReference>
<organism evidence="10 11">
    <name type="scientific">Candidatus Criblamydia sequanensis CRIB-18</name>
    <dbReference type="NCBI Taxonomy" id="1437425"/>
    <lineage>
        <taxon>Bacteria</taxon>
        <taxon>Pseudomonadati</taxon>
        <taxon>Chlamydiota</taxon>
        <taxon>Chlamydiia</taxon>
        <taxon>Parachlamydiales</taxon>
        <taxon>Candidatus Criblamydiaceae</taxon>
        <taxon>Candidatus Criblamydia</taxon>
    </lineage>
</organism>
<dbReference type="PIRSF" id="PIRSF002111">
    <property type="entry name" value="RpsA"/>
    <property type="match status" value="1"/>
</dbReference>
<feature type="domain" description="S1 motif" evidence="9">
    <location>
        <begin position="217"/>
        <end position="285"/>
    </location>
</feature>
<evidence type="ECO:0000313" key="11">
    <source>
        <dbReference type="Proteomes" id="UP000031552"/>
    </source>
</evidence>
<evidence type="ECO:0000256" key="8">
    <source>
        <dbReference type="SAM" id="MobiDB-lite"/>
    </source>
</evidence>
<dbReference type="OrthoDB" id="9804077at2"/>
<evidence type="ECO:0000259" key="9">
    <source>
        <dbReference type="PROSITE" id="PS50126"/>
    </source>
</evidence>
<feature type="domain" description="S1 motif" evidence="9">
    <location>
        <begin position="131"/>
        <end position="196"/>
    </location>
</feature>
<gene>
    <name evidence="10" type="primary">rpsA</name>
    <name evidence="10" type="ORF">CSEC_2277</name>
</gene>
<feature type="domain" description="S1 motif" evidence="9">
    <location>
        <begin position="389"/>
        <end position="459"/>
    </location>
</feature>
<dbReference type="InterPro" id="IPR000110">
    <property type="entry name" value="Ribosomal_bS1"/>
</dbReference>
<dbReference type="GO" id="GO:0022627">
    <property type="term" value="C:cytosolic small ribosomal subunit"/>
    <property type="evidence" value="ECO:0007669"/>
    <property type="project" value="TreeGrafter"/>
</dbReference>
<dbReference type="PANTHER" id="PTHR10724:SF7">
    <property type="entry name" value="SMALL RIBOSOMAL SUBUNIT PROTEIN BS1C"/>
    <property type="match status" value="1"/>
</dbReference>
<reference evidence="10" key="1">
    <citation type="submission" date="2013-12" db="EMBL/GenBank/DDBJ databases">
        <authorList>
            <person name="Linke B."/>
        </authorList>
    </citation>
    <scope>NUCLEOTIDE SEQUENCE [LARGE SCALE GENOMIC DNA]</scope>
    <source>
        <strain evidence="10">CRIB-18</strain>
    </source>
</reference>
<protein>
    <recommendedName>
        <fullName evidence="7">30S ribosomal protein S1</fullName>
    </recommendedName>
</protein>
<dbReference type="InterPro" id="IPR003029">
    <property type="entry name" value="S1_domain"/>
</dbReference>
<feature type="compositionally biased region" description="Basic and acidic residues" evidence="8">
    <location>
        <begin position="565"/>
        <end position="583"/>
    </location>
</feature>
<dbReference type="Proteomes" id="UP000031552">
    <property type="component" value="Unassembled WGS sequence"/>
</dbReference>
<feature type="domain" description="S1 motif" evidence="9">
    <location>
        <begin position="476"/>
        <end position="545"/>
    </location>
</feature>
<feature type="region of interest" description="Disordered" evidence="8">
    <location>
        <begin position="555"/>
        <end position="593"/>
    </location>
</feature>
<keyword evidence="3 7" id="KW-0694">RNA-binding</keyword>
<comment type="caution">
    <text evidence="10">The sequence shown here is derived from an EMBL/GenBank/DDBJ whole genome shotgun (WGS) entry which is preliminary data.</text>
</comment>
<feature type="domain" description="S1 motif" evidence="9">
    <location>
        <begin position="50"/>
        <end position="113"/>
    </location>
</feature>
<dbReference type="EMBL" id="CCEJ010000012">
    <property type="protein sequence ID" value="CDR35083.1"/>
    <property type="molecule type" value="Genomic_DNA"/>
</dbReference>
<dbReference type="InterPro" id="IPR050437">
    <property type="entry name" value="Ribos_protein_bS1-like"/>
</dbReference>
<dbReference type="CDD" id="cd05688">
    <property type="entry name" value="S1_RPS1_repeat_ec3"/>
    <property type="match status" value="1"/>
</dbReference>
<proteinExistence type="inferred from homology"/>
<dbReference type="InterPro" id="IPR035104">
    <property type="entry name" value="Ribosomal_protein_S1-like"/>
</dbReference>
<dbReference type="SMART" id="SM00316">
    <property type="entry name" value="S1"/>
    <property type="match status" value="6"/>
</dbReference>